<dbReference type="InterPro" id="IPR016071">
    <property type="entry name" value="Staphylococal_nuclease_OB-fold"/>
</dbReference>
<evidence type="ECO:0000256" key="13">
    <source>
        <dbReference type="ARBA" id="ARBA00023128"/>
    </source>
</evidence>
<dbReference type="PANTHER" id="PTHR12302">
    <property type="entry name" value="EBNA2 BINDING PROTEIN P100"/>
    <property type="match status" value="1"/>
</dbReference>
<gene>
    <name evidence="17" type="ORF">B0A55_09007</name>
</gene>
<dbReference type="SUPFAM" id="SSF50199">
    <property type="entry name" value="Staphylococcal nuclease"/>
    <property type="match status" value="1"/>
</dbReference>
<evidence type="ECO:0000256" key="4">
    <source>
        <dbReference type="ARBA" id="ARBA00013404"/>
    </source>
</evidence>
<dbReference type="InterPro" id="IPR035437">
    <property type="entry name" value="SNase_OB-fold_sf"/>
</dbReference>
<keyword evidence="18" id="KW-1185">Reference proteome</keyword>
<evidence type="ECO:0000256" key="11">
    <source>
        <dbReference type="ARBA" id="ARBA00022837"/>
    </source>
</evidence>
<keyword evidence="7" id="KW-0540">Nuclease</keyword>
<evidence type="ECO:0000256" key="14">
    <source>
        <dbReference type="ARBA" id="ARBA00023136"/>
    </source>
</evidence>
<dbReference type="AlphaFoldDB" id="A0A4U0WRM3"/>
<sequence length="295" mass="34063">MQWPDWLWTRHSKKTDDTTREASPSHDKPPYKPAASGTWATNLNSTDWSHYTTPQTITACVVTTATTLALIRLYKTYLRRIPTVNYLKPGLFRRRSLYGYVTSVGDADNFHLFHTPGGRLAGWGWLRGRKVQEMGKAQLKGKTVHVRIAGVDAPELGHFGKPTQPFGPEALEWLRESILHRYVRVRVYRRDQYERVVCMVWKRKWVVWRADVGYEMLKQGWATVYEAKFGSEFGDKEEQYRAAEKRAKERGVGMWQEPGLVGRLLGREKSVETPREYKTRMAVQEKGGKTGEKGK</sequence>
<dbReference type="GO" id="GO:0046872">
    <property type="term" value="F:metal ion binding"/>
    <property type="evidence" value="ECO:0007669"/>
    <property type="project" value="UniProtKB-KW"/>
</dbReference>
<dbReference type="GO" id="GO:0005739">
    <property type="term" value="C:mitochondrion"/>
    <property type="evidence" value="ECO:0007669"/>
    <property type="project" value="UniProtKB-SubCell"/>
</dbReference>
<evidence type="ECO:0000313" key="18">
    <source>
        <dbReference type="Proteomes" id="UP000309340"/>
    </source>
</evidence>
<evidence type="ECO:0000259" key="16">
    <source>
        <dbReference type="PROSITE" id="PS50830"/>
    </source>
</evidence>
<comment type="similarity">
    <text evidence="3">Belongs to the LCL3 family.</text>
</comment>
<keyword evidence="9 17" id="KW-0255">Endonuclease</keyword>
<comment type="subcellular location">
    <subcellularLocation>
        <location evidence="1">Membrane</location>
        <topology evidence="1">Single-pass membrane protein</topology>
    </subcellularLocation>
    <subcellularLocation>
        <location evidence="2">Mitochondrion</location>
    </subcellularLocation>
</comment>
<evidence type="ECO:0000256" key="10">
    <source>
        <dbReference type="ARBA" id="ARBA00022801"/>
    </source>
</evidence>
<dbReference type="GO" id="GO:0016787">
    <property type="term" value="F:hydrolase activity"/>
    <property type="evidence" value="ECO:0007669"/>
    <property type="project" value="UniProtKB-KW"/>
</dbReference>
<evidence type="ECO:0000256" key="6">
    <source>
        <dbReference type="ARBA" id="ARBA00022692"/>
    </source>
</evidence>
<dbReference type="PANTHER" id="PTHR12302:SF3">
    <property type="entry name" value="SERINE_THREONINE-PROTEIN KINASE 31"/>
    <property type="match status" value="1"/>
</dbReference>
<keyword evidence="13" id="KW-0496">Mitochondrion</keyword>
<evidence type="ECO:0000256" key="12">
    <source>
        <dbReference type="ARBA" id="ARBA00022989"/>
    </source>
</evidence>
<keyword evidence="8" id="KW-0479">Metal-binding</keyword>
<evidence type="ECO:0000256" key="7">
    <source>
        <dbReference type="ARBA" id="ARBA00022722"/>
    </source>
</evidence>
<dbReference type="EMBL" id="NAJQ01000758">
    <property type="protein sequence ID" value="TKA65206.1"/>
    <property type="molecule type" value="Genomic_DNA"/>
</dbReference>
<evidence type="ECO:0000256" key="15">
    <source>
        <dbReference type="SAM" id="MobiDB-lite"/>
    </source>
</evidence>
<comment type="caution">
    <text evidence="17">The sequence shown here is derived from an EMBL/GenBank/DDBJ whole genome shotgun (WGS) entry which is preliminary data.</text>
</comment>
<dbReference type="STRING" id="329884.A0A4U0WRM3"/>
<evidence type="ECO:0000256" key="9">
    <source>
        <dbReference type="ARBA" id="ARBA00022759"/>
    </source>
</evidence>
<feature type="region of interest" description="Disordered" evidence="15">
    <location>
        <begin position="14"/>
        <end position="36"/>
    </location>
</feature>
<dbReference type="FunFam" id="2.40.50.90:FF:000029">
    <property type="entry name" value="Probable endonuclease lcl3"/>
    <property type="match status" value="1"/>
</dbReference>
<evidence type="ECO:0000256" key="8">
    <source>
        <dbReference type="ARBA" id="ARBA00022723"/>
    </source>
</evidence>
<keyword evidence="10" id="KW-0378">Hydrolase</keyword>
<dbReference type="Gene3D" id="2.40.50.90">
    <property type="match status" value="1"/>
</dbReference>
<organism evidence="17 18">
    <name type="scientific">Friedmanniomyces simplex</name>
    <dbReference type="NCBI Taxonomy" id="329884"/>
    <lineage>
        <taxon>Eukaryota</taxon>
        <taxon>Fungi</taxon>
        <taxon>Dikarya</taxon>
        <taxon>Ascomycota</taxon>
        <taxon>Pezizomycotina</taxon>
        <taxon>Dothideomycetes</taxon>
        <taxon>Dothideomycetidae</taxon>
        <taxon>Mycosphaerellales</taxon>
        <taxon>Teratosphaeriaceae</taxon>
        <taxon>Friedmanniomyces</taxon>
    </lineage>
</organism>
<keyword evidence="14" id="KW-0472">Membrane</keyword>
<keyword evidence="6" id="KW-0812">Transmembrane</keyword>
<dbReference type="PROSITE" id="PS50830">
    <property type="entry name" value="TNASE_3"/>
    <property type="match status" value="1"/>
</dbReference>
<keyword evidence="12" id="KW-1133">Transmembrane helix</keyword>
<reference evidence="17 18" key="1">
    <citation type="submission" date="2017-03" db="EMBL/GenBank/DDBJ databases">
        <title>Genomes of endolithic fungi from Antarctica.</title>
        <authorList>
            <person name="Coleine C."/>
            <person name="Masonjones S."/>
            <person name="Stajich J.E."/>
        </authorList>
    </citation>
    <scope>NUCLEOTIDE SEQUENCE [LARGE SCALE GENOMIC DNA]</scope>
    <source>
        <strain evidence="17 18">CCFEE 5184</strain>
    </source>
</reference>
<accession>A0A4U0WRM3</accession>
<dbReference type="SMART" id="SM00318">
    <property type="entry name" value="SNc"/>
    <property type="match status" value="1"/>
</dbReference>
<dbReference type="GO" id="GO:0004519">
    <property type="term" value="F:endonuclease activity"/>
    <property type="evidence" value="ECO:0007669"/>
    <property type="project" value="UniProtKB-KW"/>
</dbReference>
<keyword evidence="11" id="KW-0106">Calcium</keyword>
<evidence type="ECO:0000256" key="3">
    <source>
        <dbReference type="ARBA" id="ARBA00005435"/>
    </source>
</evidence>
<dbReference type="OrthoDB" id="430293at2759"/>
<evidence type="ECO:0000256" key="1">
    <source>
        <dbReference type="ARBA" id="ARBA00004167"/>
    </source>
</evidence>
<evidence type="ECO:0000256" key="5">
    <source>
        <dbReference type="ARBA" id="ARBA00014651"/>
    </source>
</evidence>
<protein>
    <recommendedName>
        <fullName evidence="4">Probable endonuclease LCL3</fullName>
    </recommendedName>
    <alternativeName>
        <fullName evidence="5">Probable endonuclease lcl3</fullName>
    </alternativeName>
</protein>
<evidence type="ECO:0000256" key="2">
    <source>
        <dbReference type="ARBA" id="ARBA00004173"/>
    </source>
</evidence>
<name>A0A4U0WRM3_9PEZI</name>
<dbReference type="Proteomes" id="UP000309340">
    <property type="component" value="Unassembled WGS sequence"/>
</dbReference>
<evidence type="ECO:0000313" key="17">
    <source>
        <dbReference type="EMBL" id="TKA65206.1"/>
    </source>
</evidence>
<dbReference type="Pfam" id="PF00565">
    <property type="entry name" value="SNase"/>
    <property type="match status" value="1"/>
</dbReference>
<feature type="compositionally biased region" description="Basic and acidic residues" evidence="15">
    <location>
        <begin position="14"/>
        <end position="30"/>
    </location>
</feature>
<feature type="domain" description="TNase-like" evidence="16">
    <location>
        <begin position="95"/>
        <end position="257"/>
    </location>
</feature>
<proteinExistence type="inferred from homology"/>
<dbReference type="GO" id="GO:0016020">
    <property type="term" value="C:membrane"/>
    <property type="evidence" value="ECO:0007669"/>
    <property type="project" value="UniProtKB-SubCell"/>
</dbReference>